<keyword evidence="2" id="KW-0808">Transferase</keyword>
<gene>
    <name evidence="2" type="ORF">KS4_26800</name>
</gene>
<dbReference type="Proteomes" id="UP000317369">
    <property type="component" value="Chromosome"/>
</dbReference>
<feature type="domain" description="Methyltransferase type 11" evidence="1">
    <location>
        <begin position="43"/>
        <end position="136"/>
    </location>
</feature>
<dbReference type="CDD" id="cd02440">
    <property type="entry name" value="AdoMet_MTases"/>
    <property type="match status" value="1"/>
</dbReference>
<evidence type="ECO:0000313" key="3">
    <source>
        <dbReference type="Proteomes" id="UP000317369"/>
    </source>
</evidence>
<keyword evidence="3" id="KW-1185">Reference proteome</keyword>
<dbReference type="OrthoDB" id="278023at2"/>
<accession>A0A517YWM7</accession>
<evidence type="ECO:0000259" key="1">
    <source>
        <dbReference type="Pfam" id="PF08241"/>
    </source>
</evidence>
<organism evidence="2 3">
    <name type="scientific">Poriferisphaera corsica</name>
    <dbReference type="NCBI Taxonomy" id="2528020"/>
    <lineage>
        <taxon>Bacteria</taxon>
        <taxon>Pseudomonadati</taxon>
        <taxon>Planctomycetota</taxon>
        <taxon>Phycisphaerae</taxon>
        <taxon>Phycisphaerales</taxon>
        <taxon>Phycisphaeraceae</taxon>
        <taxon>Poriferisphaera</taxon>
    </lineage>
</organism>
<evidence type="ECO:0000313" key="2">
    <source>
        <dbReference type="EMBL" id="QDU34609.1"/>
    </source>
</evidence>
<dbReference type="RefSeq" id="WP_145078691.1">
    <property type="nucleotide sequence ID" value="NZ_CP036425.1"/>
</dbReference>
<name>A0A517YWM7_9BACT</name>
<dbReference type="PANTHER" id="PTHR43861">
    <property type="entry name" value="TRANS-ACONITATE 2-METHYLTRANSFERASE-RELATED"/>
    <property type="match status" value="1"/>
</dbReference>
<dbReference type="PANTHER" id="PTHR43861:SF1">
    <property type="entry name" value="TRANS-ACONITATE 2-METHYLTRANSFERASE"/>
    <property type="match status" value="1"/>
</dbReference>
<dbReference type="EC" id="2.1.1.-" evidence="2"/>
<protein>
    <submittedName>
        <fullName evidence="2">Putative S-adenosylmethionine-dependent methyltransferase/MSMEI_2290</fullName>
        <ecNumber evidence="2">2.1.1.-</ecNumber>
    </submittedName>
</protein>
<dbReference type="AlphaFoldDB" id="A0A517YWM7"/>
<dbReference type="InterPro" id="IPR029063">
    <property type="entry name" value="SAM-dependent_MTases_sf"/>
</dbReference>
<dbReference type="Gene3D" id="3.40.50.150">
    <property type="entry name" value="Vaccinia Virus protein VP39"/>
    <property type="match status" value="1"/>
</dbReference>
<sequence>MDEIKKNYEEWATKYDGQENKTRDLGEQVLEEYEDLFEDAVVLECGCGTGHKTQWIADRCLKVVGVDFSEKMLEIAQEKVNGEHVVLLQQDLNDEWMVEDGVVDVIVFNLVLEHIENVKHVFKEAHRALKDGGGMLIAEYHPDKQAQGKGATYVNDEGEQVALPTYPHTEDEFAKAAEGVGFEFVELNDWKADDDEEPRLLSMLFVK</sequence>
<dbReference type="GO" id="GO:0008757">
    <property type="term" value="F:S-adenosylmethionine-dependent methyltransferase activity"/>
    <property type="evidence" value="ECO:0007669"/>
    <property type="project" value="InterPro"/>
</dbReference>
<proteinExistence type="predicted"/>
<dbReference type="InterPro" id="IPR013216">
    <property type="entry name" value="Methyltransf_11"/>
</dbReference>
<dbReference type="Pfam" id="PF08241">
    <property type="entry name" value="Methyltransf_11"/>
    <property type="match status" value="1"/>
</dbReference>
<keyword evidence="2" id="KW-0489">Methyltransferase</keyword>
<reference evidence="2 3" key="1">
    <citation type="submission" date="2019-02" db="EMBL/GenBank/DDBJ databases">
        <title>Deep-cultivation of Planctomycetes and their phenomic and genomic characterization uncovers novel biology.</title>
        <authorList>
            <person name="Wiegand S."/>
            <person name="Jogler M."/>
            <person name="Boedeker C."/>
            <person name="Pinto D."/>
            <person name="Vollmers J."/>
            <person name="Rivas-Marin E."/>
            <person name="Kohn T."/>
            <person name="Peeters S.H."/>
            <person name="Heuer A."/>
            <person name="Rast P."/>
            <person name="Oberbeckmann S."/>
            <person name="Bunk B."/>
            <person name="Jeske O."/>
            <person name="Meyerdierks A."/>
            <person name="Storesund J.E."/>
            <person name="Kallscheuer N."/>
            <person name="Luecker S."/>
            <person name="Lage O.M."/>
            <person name="Pohl T."/>
            <person name="Merkel B.J."/>
            <person name="Hornburger P."/>
            <person name="Mueller R.-W."/>
            <person name="Bruemmer F."/>
            <person name="Labrenz M."/>
            <person name="Spormann A.M."/>
            <person name="Op den Camp H."/>
            <person name="Overmann J."/>
            <person name="Amann R."/>
            <person name="Jetten M.S.M."/>
            <person name="Mascher T."/>
            <person name="Medema M.H."/>
            <person name="Devos D.P."/>
            <person name="Kaster A.-K."/>
            <person name="Ovreas L."/>
            <person name="Rohde M."/>
            <person name="Galperin M.Y."/>
            <person name="Jogler C."/>
        </authorList>
    </citation>
    <scope>NUCLEOTIDE SEQUENCE [LARGE SCALE GENOMIC DNA]</scope>
    <source>
        <strain evidence="2 3">KS4</strain>
    </source>
</reference>
<dbReference type="EMBL" id="CP036425">
    <property type="protein sequence ID" value="QDU34609.1"/>
    <property type="molecule type" value="Genomic_DNA"/>
</dbReference>
<dbReference type="GO" id="GO:0032259">
    <property type="term" value="P:methylation"/>
    <property type="evidence" value="ECO:0007669"/>
    <property type="project" value="UniProtKB-KW"/>
</dbReference>
<dbReference type="KEGG" id="pcor:KS4_26800"/>
<dbReference type="SUPFAM" id="SSF53335">
    <property type="entry name" value="S-adenosyl-L-methionine-dependent methyltransferases"/>
    <property type="match status" value="1"/>
</dbReference>